<accession>A0A4V5NGP6</accession>
<name>A0A4V5NGP6_9PEZI</name>
<proteinExistence type="predicted"/>
<protein>
    <recommendedName>
        <fullName evidence="4">BTB domain-containing protein</fullName>
    </recommendedName>
</protein>
<feature type="compositionally biased region" description="Low complexity" evidence="1">
    <location>
        <begin position="378"/>
        <end position="391"/>
    </location>
</feature>
<keyword evidence="3" id="KW-1185">Reference proteome</keyword>
<reference evidence="2 3" key="1">
    <citation type="submission" date="2017-03" db="EMBL/GenBank/DDBJ databases">
        <title>Genomes of endolithic fungi from Antarctica.</title>
        <authorList>
            <person name="Coleine C."/>
            <person name="Masonjones S."/>
            <person name="Stajich J.E."/>
        </authorList>
    </citation>
    <scope>NUCLEOTIDE SEQUENCE [LARGE SCALE GENOMIC DNA]</scope>
    <source>
        <strain evidence="2 3">CCFEE 5184</strain>
    </source>
</reference>
<dbReference type="Proteomes" id="UP000309340">
    <property type="component" value="Unassembled WGS sequence"/>
</dbReference>
<dbReference type="Gene3D" id="3.30.710.10">
    <property type="entry name" value="Potassium Channel Kv1.1, Chain A"/>
    <property type="match status" value="1"/>
</dbReference>
<comment type="caution">
    <text evidence="2">The sequence shown here is derived from an EMBL/GenBank/DDBJ whole genome shotgun (WGS) entry which is preliminary data.</text>
</comment>
<dbReference type="OrthoDB" id="5329403at2759"/>
<sequence>MTSRSDDAEALRYHVYSQFCNPTLADCHLQIVERESGARQYLDAHKIILSRSPTLLDIIQTSESPISAALKTQVPVHLRDHNLRIKPFMDCVRYLYGGSLTTLNQLIQTSVNSEAPTKNEERMELVLQYVAIAAWLRLPAVAARAMDTTLSLLHWDTMAAVLAFALDGGLGPSFTVEDGSEMSCASSDDSLGRADGIGMPTYDPYSTNLLHRVINFTVHMFPPNFYLDATAPQLASPPRLPPLPPAHESRPSRSDPRLSQIRFGELSLEDHKMPSLVTTTISSLLLSLPFPLLKCVLEHNGMVFQLGPDTVASIMRQVVAEREVRRKRVLQARTAGQTEDGAGLLLVQNLYFEERVEASALHRAGFRVARTKRGVDTPPSSGPGSEGSKQG</sequence>
<dbReference type="EMBL" id="NAJQ01000182">
    <property type="protein sequence ID" value="TKA75799.1"/>
    <property type="molecule type" value="Genomic_DNA"/>
</dbReference>
<dbReference type="InterPro" id="IPR011333">
    <property type="entry name" value="SKP1/BTB/POZ_sf"/>
</dbReference>
<feature type="compositionally biased region" description="Basic and acidic residues" evidence="1">
    <location>
        <begin position="247"/>
        <end position="256"/>
    </location>
</feature>
<evidence type="ECO:0008006" key="4">
    <source>
        <dbReference type="Google" id="ProtNLM"/>
    </source>
</evidence>
<evidence type="ECO:0000313" key="3">
    <source>
        <dbReference type="Proteomes" id="UP000309340"/>
    </source>
</evidence>
<organism evidence="2 3">
    <name type="scientific">Friedmanniomyces simplex</name>
    <dbReference type="NCBI Taxonomy" id="329884"/>
    <lineage>
        <taxon>Eukaryota</taxon>
        <taxon>Fungi</taxon>
        <taxon>Dikarya</taxon>
        <taxon>Ascomycota</taxon>
        <taxon>Pezizomycotina</taxon>
        <taxon>Dothideomycetes</taxon>
        <taxon>Dothideomycetidae</taxon>
        <taxon>Mycosphaerellales</taxon>
        <taxon>Teratosphaeriaceae</taxon>
        <taxon>Friedmanniomyces</taxon>
    </lineage>
</organism>
<feature type="region of interest" description="Disordered" evidence="1">
    <location>
        <begin position="236"/>
        <end position="258"/>
    </location>
</feature>
<dbReference type="AlphaFoldDB" id="A0A4V5NGP6"/>
<gene>
    <name evidence="2" type="ORF">B0A55_06393</name>
</gene>
<evidence type="ECO:0000313" key="2">
    <source>
        <dbReference type="EMBL" id="TKA75799.1"/>
    </source>
</evidence>
<evidence type="ECO:0000256" key="1">
    <source>
        <dbReference type="SAM" id="MobiDB-lite"/>
    </source>
</evidence>
<dbReference type="STRING" id="329884.A0A4V5NGP6"/>
<feature type="region of interest" description="Disordered" evidence="1">
    <location>
        <begin position="371"/>
        <end position="391"/>
    </location>
</feature>